<dbReference type="InterPro" id="IPR052005">
    <property type="entry name" value="CDF_SLC30A"/>
</dbReference>
<comment type="subunit">
    <text evidence="9">Heterodimer with SLC30A5; form a functional zinc ion transmembrane transporter.</text>
</comment>
<evidence type="ECO:0000256" key="8">
    <source>
        <dbReference type="ARBA" id="ARBA00023136"/>
    </source>
</evidence>
<keyword evidence="6" id="KW-0333">Golgi apparatus</keyword>
<protein>
    <recommendedName>
        <fullName evidence="13">Cation efflux protein transmembrane domain-containing protein</fullName>
    </recommendedName>
</protein>
<comment type="function">
    <text evidence="10">Has probably no intrinsic transporter activity but together with SLC30A5 forms a functional zinc ion:proton antiporter heterodimer, mediating zinc entry into the lumen of organelles along the secretory pathway. As part of that zinc ion:proton antiporter, contributes to zinc ion homeostasis within the early secretory pathway and regulates the activation and folding of enzymes like alkaline phosphatases and enzymes involved in phosphatidylinositol glycan anchor biosynthesis.</text>
</comment>
<evidence type="ECO:0000256" key="3">
    <source>
        <dbReference type="ARBA" id="ARBA00022692"/>
    </source>
</evidence>
<keyword evidence="5 12" id="KW-1133">Transmembrane helix</keyword>
<feature type="transmembrane region" description="Helical" evidence="12">
    <location>
        <begin position="222"/>
        <end position="240"/>
    </location>
</feature>
<organism evidence="14 15">
    <name type="scientific">Schistosoma rodhaini</name>
    <dbReference type="NCBI Taxonomy" id="6188"/>
    <lineage>
        <taxon>Eukaryota</taxon>
        <taxon>Metazoa</taxon>
        <taxon>Spiralia</taxon>
        <taxon>Lophotrochozoa</taxon>
        <taxon>Platyhelminthes</taxon>
        <taxon>Trematoda</taxon>
        <taxon>Digenea</taxon>
        <taxon>Strigeidida</taxon>
        <taxon>Schistosomatoidea</taxon>
        <taxon>Schistosomatidae</taxon>
        <taxon>Schistosoma</taxon>
    </lineage>
</organism>
<accession>A0AA85FLB5</accession>
<feature type="transmembrane region" description="Helical" evidence="12">
    <location>
        <begin position="78"/>
        <end position="99"/>
    </location>
</feature>
<dbReference type="GO" id="GO:0016020">
    <property type="term" value="C:membrane"/>
    <property type="evidence" value="ECO:0007669"/>
    <property type="project" value="InterPro"/>
</dbReference>
<keyword evidence="3 12" id="KW-0812">Transmembrane</keyword>
<evidence type="ECO:0000313" key="15">
    <source>
        <dbReference type="WBParaSite" id="SRDH1_52410.3"/>
    </source>
</evidence>
<feature type="transmembrane region" description="Helical" evidence="12">
    <location>
        <begin position="120"/>
        <end position="138"/>
    </location>
</feature>
<dbReference type="PANTHER" id="PTHR46531">
    <property type="entry name" value="ZINC TRANSPORTER 6"/>
    <property type="match status" value="1"/>
</dbReference>
<sequence>MFSCLQLINAVYQDFQSAHTLISYLVSEIKQLAKIEAKAVRAVRIAFVILACLLYLLIECNISNRLVINPHISHKFSLTLTAFTHLLIFDLLSVIVALISFWTNRKKASVESYSLGYERFEVVAVFASTILAILLSFFEIKEAVERIFEPAEISSNHMLTPCLIAFGVHLLSIYGVDNMAFAHVIQACGSSWLQEHTTDISRTICRIIPGLSRVLLPRVNPISLIGVTTTTTVCIVYLILINMSKTSQHINFPDPLPDTLGGMIISLMLFGTMMPMMLYSGRILLQTTPAHLVSPLDKALREASTVDGVLELQNEHIWSIGYNDLAGSLYVRVRRDANEQLVLAHVTNRLSSLVKYLTIQVYKDDWTRATNSFIMNWSPANNALYNQNIPGTQVRPDLKHSLPSSLPASASHHKTQENSYQEPQVNPNHYIYA</sequence>
<evidence type="ECO:0000256" key="12">
    <source>
        <dbReference type="SAM" id="Phobius"/>
    </source>
</evidence>
<feature type="region of interest" description="Disordered" evidence="11">
    <location>
        <begin position="396"/>
        <end position="427"/>
    </location>
</feature>
<evidence type="ECO:0000256" key="2">
    <source>
        <dbReference type="ARBA" id="ARBA00022448"/>
    </source>
</evidence>
<dbReference type="WBParaSite" id="SRDH1_52410.3">
    <property type="protein sequence ID" value="SRDH1_52410.3"/>
    <property type="gene ID" value="SRDH1_52410"/>
</dbReference>
<feature type="compositionally biased region" description="Polar residues" evidence="11">
    <location>
        <begin position="417"/>
        <end position="427"/>
    </location>
</feature>
<dbReference type="InterPro" id="IPR027469">
    <property type="entry name" value="Cation_efflux_TMD_sf"/>
</dbReference>
<feature type="transmembrane region" description="Helical" evidence="12">
    <location>
        <begin position="158"/>
        <end position="176"/>
    </location>
</feature>
<feature type="transmembrane region" description="Helical" evidence="12">
    <location>
        <begin position="260"/>
        <end position="279"/>
    </location>
</feature>
<proteinExistence type="predicted"/>
<dbReference type="Proteomes" id="UP000050792">
    <property type="component" value="Unassembled WGS sequence"/>
</dbReference>
<dbReference type="GO" id="GO:0008324">
    <property type="term" value="F:monoatomic cation transmembrane transporter activity"/>
    <property type="evidence" value="ECO:0007669"/>
    <property type="project" value="InterPro"/>
</dbReference>
<dbReference type="SUPFAM" id="SSF161111">
    <property type="entry name" value="Cation efflux protein transmembrane domain-like"/>
    <property type="match status" value="1"/>
</dbReference>
<dbReference type="GO" id="GO:0006829">
    <property type="term" value="P:zinc ion transport"/>
    <property type="evidence" value="ECO:0007669"/>
    <property type="project" value="TreeGrafter"/>
</dbReference>
<evidence type="ECO:0000256" key="10">
    <source>
        <dbReference type="ARBA" id="ARBA00045455"/>
    </source>
</evidence>
<evidence type="ECO:0000256" key="6">
    <source>
        <dbReference type="ARBA" id="ARBA00023034"/>
    </source>
</evidence>
<reference evidence="14" key="1">
    <citation type="submission" date="2022-06" db="EMBL/GenBank/DDBJ databases">
        <authorList>
            <person name="Berger JAMES D."/>
            <person name="Berger JAMES D."/>
        </authorList>
    </citation>
    <scope>NUCLEOTIDE SEQUENCE [LARGE SCALE GENOMIC DNA]</scope>
</reference>
<dbReference type="AlphaFoldDB" id="A0AA85FLB5"/>
<dbReference type="InterPro" id="IPR058533">
    <property type="entry name" value="Cation_efflux_TM"/>
</dbReference>
<evidence type="ECO:0000256" key="1">
    <source>
        <dbReference type="ARBA" id="ARBA00004166"/>
    </source>
</evidence>
<dbReference type="Pfam" id="PF01545">
    <property type="entry name" value="Cation_efflux"/>
    <property type="match status" value="1"/>
</dbReference>
<evidence type="ECO:0000313" key="14">
    <source>
        <dbReference type="Proteomes" id="UP000050792"/>
    </source>
</evidence>
<feature type="domain" description="Cation efflux protein transmembrane" evidence="13">
    <location>
        <begin position="77"/>
        <end position="285"/>
    </location>
</feature>
<evidence type="ECO:0000256" key="5">
    <source>
        <dbReference type="ARBA" id="ARBA00022989"/>
    </source>
</evidence>
<keyword evidence="8 12" id="KW-0472">Membrane</keyword>
<keyword evidence="14" id="KW-1185">Reference proteome</keyword>
<name>A0AA85FLB5_9TREM</name>
<feature type="compositionally biased region" description="Low complexity" evidence="11">
    <location>
        <begin position="401"/>
        <end position="410"/>
    </location>
</feature>
<reference evidence="15" key="2">
    <citation type="submission" date="2023-11" db="UniProtKB">
        <authorList>
            <consortium name="WormBaseParasite"/>
        </authorList>
    </citation>
    <scope>IDENTIFICATION</scope>
</reference>
<keyword evidence="4" id="KW-0862">Zinc</keyword>
<keyword evidence="7" id="KW-0406">Ion transport</keyword>
<evidence type="ECO:0000256" key="4">
    <source>
        <dbReference type="ARBA" id="ARBA00022833"/>
    </source>
</evidence>
<dbReference type="GO" id="GO:0005794">
    <property type="term" value="C:Golgi apparatus"/>
    <property type="evidence" value="ECO:0007669"/>
    <property type="project" value="UniProtKB-SubCell"/>
</dbReference>
<keyword evidence="2" id="KW-0813">Transport</keyword>
<dbReference type="Gene3D" id="1.20.1510.10">
    <property type="entry name" value="Cation efflux protein transmembrane domain"/>
    <property type="match status" value="1"/>
</dbReference>
<comment type="subcellular location">
    <subcellularLocation>
        <location evidence="1">Golgi apparatus</location>
        <location evidence="1">trans-Golgi network membrane</location>
        <topology evidence="1">Multi-pass membrane protein</topology>
    </subcellularLocation>
</comment>
<feature type="transmembrane region" description="Helical" evidence="12">
    <location>
        <begin position="39"/>
        <end position="58"/>
    </location>
</feature>
<evidence type="ECO:0000259" key="13">
    <source>
        <dbReference type="Pfam" id="PF01545"/>
    </source>
</evidence>
<evidence type="ECO:0000256" key="11">
    <source>
        <dbReference type="SAM" id="MobiDB-lite"/>
    </source>
</evidence>
<evidence type="ECO:0000256" key="9">
    <source>
        <dbReference type="ARBA" id="ARBA00038600"/>
    </source>
</evidence>
<evidence type="ECO:0000256" key="7">
    <source>
        <dbReference type="ARBA" id="ARBA00023065"/>
    </source>
</evidence>
<dbReference type="PANTHER" id="PTHR46531:SF1">
    <property type="entry name" value="ZINC TRANSPORTER 6"/>
    <property type="match status" value="1"/>
</dbReference>